<protein>
    <submittedName>
        <fullName evidence="2">Uncharacterized protein</fullName>
    </submittedName>
</protein>
<dbReference type="RefSeq" id="WP_127933656.1">
    <property type="nucleotide sequence ID" value="NZ_SAUN01000001.1"/>
</dbReference>
<dbReference type="Proteomes" id="UP000284824">
    <property type="component" value="Unassembled WGS sequence"/>
</dbReference>
<comment type="caution">
    <text evidence="2">The sequence shown here is derived from an EMBL/GenBank/DDBJ whole genome shotgun (WGS) entry which is preliminary data.</text>
</comment>
<sequence>MLLLCVVASWVALGATYYFHLWLIDNLWPWSLAYPALWLLAVSLTTFWVLRLRRRERQGWALVAVACQIAVGVAVAGVLPWERVFRQTWFEIHRTAFAELARTGDDLPEGFSALPGRYRKLTLGRGAVERSEDVLFLTVAEMKPERIGFTRVLGKRAGADPCTRLNEIDDVQYTCAPLDDGWWWTGDNWPIER</sequence>
<keyword evidence="1" id="KW-1133">Transmembrane helix</keyword>
<keyword evidence="3" id="KW-1185">Reference proteome</keyword>
<keyword evidence="1" id="KW-0812">Transmembrane</keyword>
<dbReference type="EMBL" id="SAUN01000001">
    <property type="protein sequence ID" value="RVX41407.1"/>
    <property type="molecule type" value="Genomic_DNA"/>
</dbReference>
<dbReference type="OrthoDB" id="3691836at2"/>
<dbReference type="AlphaFoldDB" id="A0A438M6U0"/>
<gene>
    <name evidence="2" type="ORF">EDD27_3936</name>
</gene>
<keyword evidence="1" id="KW-0472">Membrane</keyword>
<reference evidence="2 3" key="1">
    <citation type="submission" date="2019-01" db="EMBL/GenBank/DDBJ databases">
        <title>Sequencing the genomes of 1000 actinobacteria strains.</title>
        <authorList>
            <person name="Klenk H.-P."/>
        </authorList>
    </citation>
    <scope>NUCLEOTIDE SEQUENCE [LARGE SCALE GENOMIC DNA]</scope>
    <source>
        <strain evidence="2 3">DSM 43925</strain>
    </source>
</reference>
<name>A0A438M6U0_9ACTN</name>
<proteinExistence type="predicted"/>
<evidence type="ECO:0000313" key="3">
    <source>
        <dbReference type="Proteomes" id="UP000284824"/>
    </source>
</evidence>
<feature type="transmembrane region" description="Helical" evidence="1">
    <location>
        <begin position="62"/>
        <end position="81"/>
    </location>
</feature>
<feature type="transmembrane region" description="Helical" evidence="1">
    <location>
        <begin position="30"/>
        <end position="50"/>
    </location>
</feature>
<accession>A0A438M6U0</accession>
<organism evidence="2 3">
    <name type="scientific">Nonomuraea polychroma</name>
    <dbReference type="NCBI Taxonomy" id="46176"/>
    <lineage>
        <taxon>Bacteria</taxon>
        <taxon>Bacillati</taxon>
        <taxon>Actinomycetota</taxon>
        <taxon>Actinomycetes</taxon>
        <taxon>Streptosporangiales</taxon>
        <taxon>Streptosporangiaceae</taxon>
        <taxon>Nonomuraea</taxon>
    </lineage>
</organism>
<evidence type="ECO:0000313" key="2">
    <source>
        <dbReference type="EMBL" id="RVX41407.1"/>
    </source>
</evidence>
<evidence type="ECO:0000256" key="1">
    <source>
        <dbReference type="SAM" id="Phobius"/>
    </source>
</evidence>